<dbReference type="RefSeq" id="WP_212116625.1">
    <property type="nucleotide sequence ID" value="NZ_JAGTPX020000001.1"/>
</dbReference>
<protein>
    <submittedName>
        <fullName evidence="1">Uncharacterized protein</fullName>
    </submittedName>
</protein>
<gene>
    <name evidence="1" type="ORF">KD144_00455</name>
</gene>
<comment type="caution">
    <text evidence="1">The sequence shown here is derived from an EMBL/GenBank/DDBJ whole genome shotgun (WGS) entry which is preliminary data.</text>
</comment>
<sequence length="182" mass="21926">MGKKKQDKWDWMIESLEDLREDIWEDQKIHDLNSEEQTDMKYYFNDFLFEKRNELAELEGRISDWEEIIDQKLLYLRFINELGNETVQVLDFIRSNFYHDMWVLFAPKGYWNSASRIEKINLLSSGHKENAIKYLQRLNQEILDDVKITYEDDTQTDKAIVTIIKKTVLPLIKQKIDEITAR</sequence>
<name>A0A941JH30_NIACI</name>
<proteinExistence type="predicted"/>
<dbReference type="EMBL" id="JAGTPX010000001">
    <property type="protein sequence ID" value="MBR8667995.1"/>
    <property type="molecule type" value="Genomic_DNA"/>
</dbReference>
<organism evidence="1">
    <name type="scientific">Niallia circulans</name>
    <name type="common">Bacillus circulans</name>
    <dbReference type="NCBI Taxonomy" id="1397"/>
    <lineage>
        <taxon>Bacteria</taxon>
        <taxon>Bacillati</taxon>
        <taxon>Bacillota</taxon>
        <taxon>Bacilli</taxon>
        <taxon>Bacillales</taxon>
        <taxon>Bacillaceae</taxon>
        <taxon>Niallia</taxon>
    </lineage>
</organism>
<accession>A0A941JH30</accession>
<evidence type="ECO:0000313" key="1">
    <source>
        <dbReference type="EMBL" id="MBR8667995.1"/>
    </source>
</evidence>
<dbReference type="AlphaFoldDB" id="A0A941JH30"/>
<reference evidence="1" key="1">
    <citation type="submission" date="2021-04" db="EMBL/GenBank/DDBJ databases">
        <title>Genomic analysis of electroactive and textile dye degrading Bacillus circulans strain: DC10 isolated from constructed wetland-microbial fuel cells treating textile dye wastewaters.</title>
        <authorList>
            <person name="Patel D.U."/>
            <person name="Desai C.R."/>
        </authorList>
    </citation>
    <scope>NUCLEOTIDE SEQUENCE</scope>
    <source>
        <strain evidence="1">DC10</strain>
    </source>
</reference>